<feature type="transmembrane region" description="Helical" evidence="1">
    <location>
        <begin position="86"/>
        <end position="108"/>
    </location>
</feature>
<sequence>MDKSSKISIKINGEEKAFKEGSVNSQNQVEEKNGEFGWVLPTPDGLGKKVIVLDDVKKKKKIKPEQKVKEKRKISFFTKKSPSKSIIISIIGASLIGLCFGFVFLGIFKQSKPDALNKTKNSVSVSGTATNQVQMKIPAVKFDLAQVGMYKSMESAKKNEKEVSTNGFTPVIYEKNNNFFVVIALSGKDSTFLADEVKKKFKSTYLKEETVGGQIYKGPKQSVDMYKAEVETFNFMLSYLTDNNFNNEKQLEQISSTMLILSKQKDYIKNKQLLSGLKHLQNIEKVMSSSSKQNLNKVTQSVQYDMLSLFKILKEQKNTLTN</sequence>
<organism evidence="2 3">
    <name type="scientific">Gottfriedia luciferensis</name>
    <dbReference type="NCBI Taxonomy" id="178774"/>
    <lineage>
        <taxon>Bacteria</taxon>
        <taxon>Bacillati</taxon>
        <taxon>Bacillota</taxon>
        <taxon>Bacilli</taxon>
        <taxon>Bacillales</taxon>
        <taxon>Bacillaceae</taxon>
        <taxon>Gottfriedia</taxon>
    </lineage>
</organism>
<keyword evidence="1" id="KW-0812">Transmembrane</keyword>
<protein>
    <submittedName>
        <fullName evidence="2">Uncharacterized protein</fullName>
    </submittedName>
</protein>
<evidence type="ECO:0000313" key="2">
    <source>
        <dbReference type="EMBL" id="ODG90316.1"/>
    </source>
</evidence>
<gene>
    <name evidence="2" type="ORF">BED47_13385</name>
</gene>
<dbReference type="EMBL" id="MDKC01000035">
    <property type="protein sequence ID" value="ODG90316.1"/>
    <property type="molecule type" value="Genomic_DNA"/>
</dbReference>
<proteinExistence type="predicted"/>
<dbReference type="Proteomes" id="UP000094580">
    <property type="component" value="Unassembled WGS sequence"/>
</dbReference>
<accession>A0ABX2ZKT1</accession>
<evidence type="ECO:0000313" key="3">
    <source>
        <dbReference type="Proteomes" id="UP000094580"/>
    </source>
</evidence>
<name>A0ABX2ZKT1_9BACI</name>
<comment type="caution">
    <text evidence="2">The sequence shown here is derived from an EMBL/GenBank/DDBJ whole genome shotgun (WGS) entry which is preliminary data.</text>
</comment>
<keyword evidence="1" id="KW-0472">Membrane</keyword>
<keyword evidence="3" id="KW-1185">Reference proteome</keyword>
<evidence type="ECO:0000256" key="1">
    <source>
        <dbReference type="SAM" id="Phobius"/>
    </source>
</evidence>
<dbReference type="RefSeq" id="WP_069035186.1">
    <property type="nucleotide sequence ID" value="NZ_MDKC01000035.1"/>
</dbReference>
<keyword evidence="1" id="KW-1133">Transmembrane helix</keyword>
<reference evidence="2 3" key="1">
    <citation type="submission" date="2016-07" db="EMBL/GenBank/DDBJ databases">
        <authorList>
            <person name="Townsley L."/>
            <person name="Shank E.A."/>
        </authorList>
    </citation>
    <scope>NUCLEOTIDE SEQUENCE [LARGE SCALE GENOMIC DNA]</scope>
    <source>
        <strain evidence="2 3">CH01</strain>
    </source>
</reference>